<accession>A0ABP8LLG7</accession>
<protein>
    <recommendedName>
        <fullName evidence="3">SpoIIAA-like</fullName>
    </recommendedName>
</protein>
<keyword evidence="2" id="KW-1185">Reference proteome</keyword>
<organism evidence="1 2">
    <name type="scientific">Pontibacter saemangeumensis</name>
    <dbReference type="NCBI Taxonomy" id="1084525"/>
    <lineage>
        <taxon>Bacteria</taxon>
        <taxon>Pseudomonadati</taxon>
        <taxon>Bacteroidota</taxon>
        <taxon>Cytophagia</taxon>
        <taxon>Cytophagales</taxon>
        <taxon>Hymenobacteraceae</taxon>
        <taxon>Pontibacter</taxon>
    </lineage>
</organism>
<gene>
    <name evidence="1" type="ORF">GCM10023188_19200</name>
</gene>
<dbReference type="RefSeq" id="WP_345158626.1">
    <property type="nucleotide sequence ID" value="NZ_BAABHC010000010.1"/>
</dbReference>
<evidence type="ECO:0000313" key="1">
    <source>
        <dbReference type="EMBL" id="GAA4431550.1"/>
    </source>
</evidence>
<proteinExistence type="predicted"/>
<name>A0ABP8LLG7_9BACT</name>
<dbReference type="Proteomes" id="UP001500552">
    <property type="component" value="Unassembled WGS sequence"/>
</dbReference>
<sequence>MRLYSDDLIKLDCTRGTGILYAAWQGQRPYAAEEVRKAFIAVVACARERPVTRLLLNFADNTQDLTEAAYKGMLGQLAVGLLPTSVRRIACVGTGSAVRERRIASAYREIAAALEAPLEFQFFSKRIEALRWLTQEGPPS</sequence>
<dbReference type="EMBL" id="BAABHC010000010">
    <property type="protein sequence ID" value="GAA4431550.1"/>
    <property type="molecule type" value="Genomic_DNA"/>
</dbReference>
<comment type="caution">
    <text evidence="1">The sequence shown here is derived from an EMBL/GenBank/DDBJ whole genome shotgun (WGS) entry which is preliminary data.</text>
</comment>
<evidence type="ECO:0000313" key="2">
    <source>
        <dbReference type="Proteomes" id="UP001500552"/>
    </source>
</evidence>
<evidence type="ECO:0008006" key="3">
    <source>
        <dbReference type="Google" id="ProtNLM"/>
    </source>
</evidence>
<reference evidence="2" key="1">
    <citation type="journal article" date="2019" name="Int. J. Syst. Evol. Microbiol.">
        <title>The Global Catalogue of Microorganisms (GCM) 10K type strain sequencing project: providing services to taxonomists for standard genome sequencing and annotation.</title>
        <authorList>
            <consortium name="The Broad Institute Genomics Platform"/>
            <consortium name="The Broad Institute Genome Sequencing Center for Infectious Disease"/>
            <person name="Wu L."/>
            <person name="Ma J."/>
        </authorList>
    </citation>
    <scope>NUCLEOTIDE SEQUENCE [LARGE SCALE GENOMIC DNA]</scope>
    <source>
        <strain evidence="2">JCM 17926</strain>
    </source>
</reference>